<evidence type="ECO:0000256" key="2">
    <source>
        <dbReference type="ARBA" id="ARBA00010989"/>
    </source>
</evidence>
<dbReference type="GO" id="GO:0050031">
    <property type="term" value="F:L-pipecolate oxidase activity"/>
    <property type="evidence" value="ECO:0007669"/>
    <property type="project" value="TreeGrafter"/>
</dbReference>
<dbReference type="InterPro" id="IPR006076">
    <property type="entry name" value="FAD-dep_OxRdtase"/>
</dbReference>
<dbReference type="Gene3D" id="3.50.50.60">
    <property type="entry name" value="FAD/NAD(P)-binding domain"/>
    <property type="match status" value="1"/>
</dbReference>
<name>A0A2R2MIH8_LINAN</name>
<dbReference type="Gene3D" id="3.30.9.10">
    <property type="entry name" value="D-Amino Acid Oxidase, subunit A, domain 2"/>
    <property type="match status" value="1"/>
</dbReference>
<dbReference type="InterPro" id="IPR045170">
    <property type="entry name" value="MTOX"/>
</dbReference>
<comment type="similarity">
    <text evidence="2">Belongs to the MSOX/MTOX family.</text>
</comment>
<comment type="cofactor">
    <cofactor evidence="1">
        <name>FAD</name>
        <dbReference type="ChEBI" id="CHEBI:57692"/>
    </cofactor>
</comment>
<evidence type="ECO:0000256" key="4">
    <source>
        <dbReference type="ARBA" id="ARBA00022827"/>
    </source>
</evidence>
<evidence type="ECO:0000313" key="8">
    <source>
        <dbReference type="RefSeq" id="XP_023930013.1"/>
    </source>
</evidence>
<feature type="domain" description="FAD dependent oxidoreductase" evidence="6">
    <location>
        <begin position="1"/>
        <end position="297"/>
    </location>
</feature>
<dbReference type="SUPFAM" id="SSF51905">
    <property type="entry name" value="FAD/NAD(P)-binding domain"/>
    <property type="match status" value="1"/>
</dbReference>
<dbReference type="RefSeq" id="XP_023930013.1">
    <property type="nucleotide sequence ID" value="XM_024074245.1"/>
</dbReference>
<dbReference type="SUPFAM" id="SSF54373">
    <property type="entry name" value="FAD-linked reductases, C-terminal domain"/>
    <property type="match status" value="1"/>
</dbReference>
<keyword evidence="4" id="KW-0274">FAD</keyword>
<dbReference type="AlphaFoldDB" id="A0A2R2MIH8"/>
<dbReference type="InterPro" id="IPR036188">
    <property type="entry name" value="FAD/NAD-bd_sf"/>
</dbReference>
<keyword evidence="3" id="KW-0285">Flavoprotein</keyword>
<dbReference type="PANTHER" id="PTHR10961:SF46">
    <property type="entry name" value="PEROXISOMAL SARCOSINE OXIDASE"/>
    <property type="match status" value="1"/>
</dbReference>
<protein>
    <submittedName>
        <fullName evidence="8">Peroxisomal sarcosine oxidase isoform X2</fullName>
    </submittedName>
</protein>
<dbReference type="OrthoDB" id="424974at2759"/>
<evidence type="ECO:0000259" key="6">
    <source>
        <dbReference type="Pfam" id="PF01266"/>
    </source>
</evidence>
<organism evidence="7 8">
    <name type="scientific">Lingula anatina</name>
    <name type="common">Brachiopod</name>
    <name type="synonym">Lingula unguis</name>
    <dbReference type="NCBI Taxonomy" id="7574"/>
    <lineage>
        <taxon>Eukaryota</taxon>
        <taxon>Metazoa</taxon>
        <taxon>Spiralia</taxon>
        <taxon>Lophotrochozoa</taxon>
        <taxon>Brachiopoda</taxon>
        <taxon>Linguliformea</taxon>
        <taxon>Lingulata</taxon>
        <taxon>Lingulida</taxon>
        <taxon>Linguloidea</taxon>
        <taxon>Lingulidae</taxon>
        <taxon>Lingula</taxon>
    </lineage>
</organism>
<dbReference type="Pfam" id="PF01266">
    <property type="entry name" value="DAO"/>
    <property type="match status" value="1"/>
</dbReference>
<dbReference type="PANTHER" id="PTHR10961">
    <property type="entry name" value="PEROXISOMAL SARCOSINE OXIDASE"/>
    <property type="match status" value="1"/>
</dbReference>
<gene>
    <name evidence="8" type="primary">LOC106181819</name>
</gene>
<keyword evidence="7" id="KW-1185">Reference proteome</keyword>
<accession>A0A2R2MIH8</accession>
<dbReference type="GO" id="GO:0008115">
    <property type="term" value="F:sarcosine oxidase activity"/>
    <property type="evidence" value="ECO:0007669"/>
    <property type="project" value="TreeGrafter"/>
</dbReference>
<sequence length="324" mass="36498">MMEEAYKIWEQIEHEANVIINKKTGMLIIDKDAGNLTSIKSNLQQLIFPCTTLTEEELRTKFPGLKFDGHAGLIDIDAGVTDVQAALRTVQFLFRKNGGTICPETKVLKINPGRLVGIMTNKGNYQAKSVVITAGPWAAKLMEPLGLHLPLKPMAINVFYWKEKVPGAYSMASGFPVFADYNTMRLDTFVYGLPSSEYPNMMKMCLHVGPATDPDKRDLQIKEHIASDIKKLSEYIRGHFLHLEDNPSIIERCMYTNTPDGNFILDKHPKWDNIVIGAGFSGHGFKLAPVVGKILADVVTNRNPQYNMTHFRMSRFEHEEKSKL</sequence>
<proteinExistence type="inferred from homology"/>
<dbReference type="GO" id="GO:0050660">
    <property type="term" value="F:flavin adenine dinucleotide binding"/>
    <property type="evidence" value="ECO:0007669"/>
    <property type="project" value="InterPro"/>
</dbReference>
<evidence type="ECO:0000256" key="3">
    <source>
        <dbReference type="ARBA" id="ARBA00022630"/>
    </source>
</evidence>
<dbReference type="Proteomes" id="UP000085678">
    <property type="component" value="Unplaced"/>
</dbReference>
<dbReference type="GeneID" id="106181819"/>
<dbReference type="GO" id="GO:0005777">
    <property type="term" value="C:peroxisome"/>
    <property type="evidence" value="ECO:0007669"/>
    <property type="project" value="TreeGrafter"/>
</dbReference>
<evidence type="ECO:0000256" key="5">
    <source>
        <dbReference type="ARBA" id="ARBA00023002"/>
    </source>
</evidence>
<keyword evidence="5" id="KW-0560">Oxidoreductase</keyword>
<dbReference type="GO" id="GO:0033514">
    <property type="term" value="P:L-lysine catabolic process to acetyl-CoA via L-pipecolate"/>
    <property type="evidence" value="ECO:0007669"/>
    <property type="project" value="TreeGrafter"/>
</dbReference>
<evidence type="ECO:0000256" key="1">
    <source>
        <dbReference type="ARBA" id="ARBA00001974"/>
    </source>
</evidence>
<reference evidence="8" key="1">
    <citation type="submission" date="2025-08" db="UniProtKB">
        <authorList>
            <consortium name="RefSeq"/>
        </authorList>
    </citation>
    <scope>IDENTIFICATION</scope>
    <source>
        <tissue evidence="8">Gonads</tissue>
    </source>
</reference>
<evidence type="ECO:0000313" key="7">
    <source>
        <dbReference type="Proteomes" id="UP000085678"/>
    </source>
</evidence>